<proteinExistence type="predicted"/>
<protein>
    <recommendedName>
        <fullName evidence="2">Flagellar hook-length control protein-like C-terminal domain-containing protein</fullName>
    </recommendedName>
</protein>
<sequence length="394" mass="42329">AVTDTKLLEGQKIVGRVDNVDPRITVSLLKGESASDLKTSALMRLLLPVKAPMGEALSKVVATAEAGGLPPKVGRIMESLSRDLGQVMAVDLENIKPDKIRQTIKQSGLFLEAALKQAVLGKASTPVIRAAIETDVKAIIGKALASVEQEIASMLKQIDKMAETKGEKDISATLRQANQPPSKPEQVYIPKLATVSEPVVVRKTASKVAQNLSPGAVMTQLVKKASDTAKQLRDVYNNIELNQLLNASTRDKESGSAPPQTLYQIPFFGGLNLQTARVYIRPGDERESGEKGKKEGESRLVFMLEMSSLGPVRVDVSVKSKASAGAMSATGTIYALNDSVARFIKDNLPDLLKPLEALGYSARFDVSSADEAYVTEELENYTPITSRGIVDVKA</sequence>
<evidence type="ECO:0000313" key="1">
    <source>
        <dbReference type="EMBL" id="VAX21965.1"/>
    </source>
</evidence>
<evidence type="ECO:0008006" key="2">
    <source>
        <dbReference type="Google" id="ProtNLM"/>
    </source>
</evidence>
<accession>A0A3B1CSD9</accession>
<name>A0A3B1CSD9_9ZZZZ</name>
<reference evidence="1" key="1">
    <citation type="submission" date="2018-06" db="EMBL/GenBank/DDBJ databases">
        <authorList>
            <person name="Zhirakovskaya E."/>
        </authorList>
    </citation>
    <scope>NUCLEOTIDE SEQUENCE</scope>
</reference>
<feature type="non-terminal residue" evidence="1">
    <location>
        <position position="1"/>
    </location>
</feature>
<organism evidence="1">
    <name type="scientific">hydrothermal vent metagenome</name>
    <dbReference type="NCBI Taxonomy" id="652676"/>
    <lineage>
        <taxon>unclassified sequences</taxon>
        <taxon>metagenomes</taxon>
        <taxon>ecological metagenomes</taxon>
    </lineage>
</organism>
<gene>
    <name evidence="1" type="ORF">MNBD_NITROSPINAE03-61</name>
</gene>
<dbReference type="AlphaFoldDB" id="A0A3B1CSD9"/>
<dbReference type="EMBL" id="UOGB01000223">
    <property type="protein sequence ID" value="VAX21965.1"/>
    <property type="molecule type" value="Genomic_DNA"/>
</dbReference>